<dbReference type="EMBL" id="FNAG01000023">
    <property type="protein sequence ID" value="SDE12494.1"/>
    <property type="molecule type" value="Genomic_DNA"/>
</dbReference>
<sequence length="121" mass="13060">MSAAQHLARARALVHAGLPLPADLGAELLRLADDSMPAALVRIERDRHLCAAGQCVGGSVYAQAKAIQTEASVLLRVWPRLVADPPPPADLRGHTFAALLASPQRRIPRQRRLLEILQRAA</sequence>
<dbReference type="STRING" id="265719.SAMN04488509_1233"/>
<protein>
    <submittedName>
        <fullName evidence="1">Uncharacterized protein</fullName>
    </submittedName>
</protein>
<dbReference type="RefSeq" id="WP_091246049.1">
    <property type="nucleotide sequence ID" value="NZ_FNAG01000023.1"/>
</dbReference>
<keyword evidence="2" id="KW-1185">Reference proteome</keyword>
<dbReference type="AlphaFoldDB" id="A0A1G7AC54"/>
<name>A0A1G7AC54_9GAMM</name>
<evidence type="ECO:0000313" key="2">
    <source>
        <dbReference type="Proteomes" id="UP000199603"/>
    </source>
</evidence>
<accession>A0A1G7AC54</accession>
<reference evidence="1 2" key="1">
    <citation type="submission" date="2016-10" db="EMBL/GenBank/DDBJ databases">
        <authorList>
            <person name="de Groot N.N."/>
        </authorList>
    </citation>
    <scope>NUCLEOTIDE SEQUENCE [LARGE SCALE GENOMIC DNA]</scope>
    <source>
        <strain evidence="1 2">DSM 16957</strain>
    </source>
</reference>
<gene>
    <name evidence="1" type="ORF">SAMN04488509_1233</name>
</gene>
<organism evidence="1 2">
    <name type="scientific">Aquimonas voraii</name>
    <dbReference type="NCBI Taxonomy" id="265719"/>
    <lineage>
        <taxon>Bacteria</taxon>
        <taxon>Pseudomonadati</taxon>
        <taxon>Pseudomonadota</taxon>
        <taxon>Gammaproteobacteria</taxon>
        <taxon>Lysobacterales</taxon>
        <taxon>Lysobacteraceae</taxon>
        <taxon>Aquimonas</taxon>
    </lineage>
</organism>
<evidence type="ECO:0000313" key="1">
    <source>
        <dbReference type="EMBL" id="SDE12494.1"/>
    </source>
</evidence>
<proteinExistence type="predicted"/>
<dbReference type="Proteomes" id="UP000199603">
    <property type="component" value="Unassembled WGS sequence"/>
</dbReference>